<feature type="transmembrane region" description="Helical" evidence="1">
    <location>
        <begin position="28"/>
        <end position="47"/>
    </location>
</feature>
<proteinExistence type="predicted"/>
<sequence>MSLLSASAPTLLLRTRLALGRIGWTSLLAGALFIAGAAAFLIGLPALQARVDTRQADLGRVTARAARAARQPQPAAAPLPPAQRNLQAFYDALGDVRYIDQDVAVVLDEADRQGLTIAQADYKLSYDKAGLYHVYTMQMPVTGSYAAIRAFCRQVLLSLPYAALEEISVKRAAIGDATVEARLRLGLYLDGPADYTPGKAVDGGAR</sequence>
<dbReference type="AlphaFoldDB" id="A0A248K460"/>
<gene>
    <name evidence="2" type="ORF">Y958_30230</name>
</gene>
<dbReference type="Proteomes" id="UP000197153">
    <property type="component" value="Chromosome 4"/>
</dbReference>
<evidence type="ECO:0000256" key="1">
    <source>
        <dbReference type="SAM" id="Phobius"/>
    </source>
</evidence>
<keyword evidence="1" id="KW-1133">Transmembrane helix</keyword>
<keyword evidence="3" id="KW-1185">Reference proteome</keyword>
<accession>A0A248K460</accession>
<keyword evidence="1" id="KW-0472">Membrane</keyword>
<evidence type="ECO:0008006" key="4">
    <source>
        <dbReference type="Google" id="ProtNLM"/>
    </source>
</evidence>
<evidence type="ECO:0000313" key="3">
    <source>
        <dbReference type="Proteomes" id="UP000197153"/>
    </source>
</evidence>
<reference evidence="2 3" key="1">
    <citation type="submission" date="2017-06" db="EMBL/GenBank/DDBJ databases">
        <title>Complete genome sequence of Nitrospirillum amazonense strain CBAmC, an endophytic nitrogen-fixing and plant growth-promoting bacterium, isolated from sugarcane.</title>
        <authorList>
            <person name="Schwab S."/>
            <person name="dos Santos Teixeira K.R."/>
            <person name="Simoes Araujo J.L."/>
            <person name="Soares Vidal M."/>
            <person name="Borges de Freitas H.R."/>
            <person name="Rivello Crivelaro A.L."/>
            <person name="Bueno de Camargo Nunes A."/>
            <person name="dos Santos C.M."/>
            <person name="Palmeira da Silva Rosa D."/>
            <person name="da Silva Padilha D."/>
            <person name="da Silva E."/>
            <person name="Araujo Terra L."/>
            <person name="Soares Mendes V."/>
            <person name="Farinelli L."/>
            <person name="Magalhaes Cruz L."/>
            <person name="Baldani J.I."/>
        </authorList>
    </citation>
    <scope>NUCLEOTIDE SEQUENCE [LARGE SCALE GENOMIC DNA]</scope>
    <source>
        <strain evidence="2 3">CBAmC</strain>
    </source>
</reference>
<dbReference type="RefSeq" id="WP_088875601.1">
    <property type="nucleotide sequence ID" value="NZ_CP022113.1"/>
</dbReference>
<dbReference type="EMBL" id="CP022113">
    <property type="protein sequence ID" value="ASG25228.1"/>
    <property type="molecule type" value="Genomic_DNA"/>
</dbReference>
<organism evidence="2 3">
    <name type="scientific">Nitrospirillum viridazoti CBAmc</name>
    <dbReference type="NCBI Taxonomy" id="1441467"/>
    <lineage>
        <taxon>Bacteria</taxon>
        <taxon>Pseudomonadati</taxon>
        <taxon>Pseudomonadota</taxon>
        <taxon>Alphaproteobacteria</taxon>
        <taxon>Rhodospirillales</taxon>
        <taxon>Azospirillaceae</taxon>
        <taxon>Nitrospirillum</taxon>
        <taxon>Nitrospirillum viridazoti</taxon>
    </lineage>
</organism>
<evidence type="ECO:0000313" key="2">
    <source>
        <dbReference type="EMBL" id="ASG25228.1"/>
    </source>
</evidence>
<keyword evidence="1" id="KW-0812">Transmembrane</keyword>
<dbReference type="KEGG" id="nao:Y958_30230"/>
<protein>
    <recommendedName>
        <fullName evidence="4">Pilus assembly protein PilO</fullName>
    </recommendedName>
</protein>
<name>A0A248K460_9PROT</name>